<protein>
    <submittedName>
        <fullName evidence="2">Uncharacterized protein</fullName>
    </submittedName>
</protein>
<sequence length="313" mass="35780">MIPAWSSKDFSVDFVEILQQNSSLLRLMIQESIPEMMLSLRFLTSKFRAQTLNEVQPFDPVLCKISGEEIENTDSEEENLEVEQLFRERRLCNGTMGQVPGPLHIQFPSLATKPRPLEDTCNSSENILLSTSERNSSEEELACMDRPVPEKRKWSQMNQWNRNSDVSSSSDEEVKDLFTKTASPLQFSTSPPKHLYKLSPKRIDSKTHFMANIISPSSGDSCSPRKRHRHSHHDTTLQSGRRIDFEKMQQKMFTKRHTLHGHGLKSAKLVRIKTIALNNRVPPRLLSDPNICSFRSICINPMTPVEDPSLAAY</sequence>
<dbReference type="Proteomes" id="UP000007110">
    <property type="component" value="Unassembled WGS sequence"/>
</dbReference>
<dbReference type="InParanoid" id="A0A7M7GFU9"/>
<dbReference type="EnsemblMetazoa" id="XM_003723534">
    <property type="protein sequence ID" value="XP_003723582"/>
    <property type="gene ID" value="LOC100891454"/>
</dbReference>
<reference evidence="3" key="1">
    <citation type="submission" date="2015-02" db="EMBL/GenBank/DDBJ databases">
        <title>Genome sequencing for Strongylocentrotus purpuratus.</title>
        <authorList>
            <person name="Murali S."/>
            <person name="Liu Y."/>
            <person name="Vee V."/>
            <person name="English A."/>
            <person name="Wang M."/>
            <person name="Skinner E."/>
            <person name="Han Y."/>
            <person name="Muzny D.M."/>
            <person name="Worley K.C."/>
            <person name="Gibbs R.A."/>
        </authorList>
    </citation>
    <scope>NUCLEOTIDE SEQUENCE</scope>
</reference>
<dbReference type="AlphaFoldDB" id="A0A7M7GFU9"/>
<dbReference type="GeneID" id="100891454"/>
<proteinExistence type="predicted"/>
<keyword evidence="3" id="KW-1185">Reference proteome</keyword>
<dbReference type="PANTHER" id="PTHR41142:SF1">
    <property type="entry name" value="SI:DKEY-16J16.4"/>
    <property type="match status" value="1"/>
</dbReference>
<dbReference type="RefSeq" id="XP_003723582.2">
    <property type="nucleotide sequence ID" value="XM_003723534.3"/>
</dbReference>
<dbReference type="PANTHER" id="PTHR41142">
    <property type="entry name" value="SI:DKEY-16J16.4"/>
    <property type="match status" value="1"/>
</dbReference>
<dbReference type="KEGG" id="spu:100891454"/>
<reference evidence="2" key="2">
    <citation type="submission" date="2021-01" db="UniProtKB">
        <authorList>
            <consortium name="EnsemblMetazoa"/>
        </authorList>
    </citation>
    <scope>IDENTIFICATION</scope>
</reference>
<feature type="region of interest" description="Disordered" evidence="1">
    <location>
        <begin position="215"/>
        <end position="238"/>
    </location>
</feature>
<dbReference type="OrthoDB" id="6435011at2759"/>
<dbReference type="FunCoup" id="A0A7M7GFU9">
    <property type="interactions" value="5"/>
</dbReference>
<name>A0A7M7GFU9_STRPU</name>
<dbReference type="GO" id="GO:0048013">
    <property type="term" value="P:ephrin receptor signaling pathway"/>
    <property type="evidence" value="ECO:0000318"/>
    <property type="project" value="GO_Central"/>
</dbReference>
<dbReference type="GO" id="GO:0007422">
    <property type="term" value="P:peripheral nervous system development"/>
    <property type="evidence" value="ECO:0000318"/>
    <property type="project" value="GO_Central"/>
</dbReference>
<evidence type="ECO:0000256" key="1">
    <source>
        <dbReference type="SAM" id="MobiDB-lite"/>
    </source>
</evidence>
<evidence type="ECO:0000313" key="3">
    <source>
        <dbReference type="Proteomes" id="UP000007110"/>
    </source>
</evidence>
<accession>A0A7M7GFU9</accession>
<evidence type="ECO:0000313" key="2">
    <source>
        <dbReference type="EnsemblMetazoa" id="XP_003723582"/>
    </source>
</evidence>
<dbReference type="OMA" id="PQRHSDH"/>
<organism evidence="2 3">
    <name type="scientific">Strongylocentrotus purpuratus</name>
    <name type="common">Purple sea urchin</name>
    <dbReference type="NCBI Taxonomy" id="7668"/>
    <lineage>
        <taxon>Eukaryota</taxon>
        <taxon>Metazoa</taxon>
        <taxon>Echinodermata</taxon>
        <taxon>Eleutherozoa</taxon>
        <taxon>Echinozoa</taxon>
        <taxon>Echinoidea</taxon>
        <taxon>Euechinoidea</taxon>
        <taxon>Echinacea</taxon>
        <taxon>Camarodonta</taxon>
        <taxon>Echinidea</taxon>
        <taxon>Strongylocentrotidae</taxon>
        <taxon>Strongylocentrotus</taxon>
    </lineage>
</organism>